<keyword evidence="2" id="KW-1185">Reference proteome</keyword>
<proteinExistence type="predicted"/>
<name>A0AAW1DSJ1_9HEMI</name>
<accession>A0AAW1DSJ1</accession>
<gene>
    <name evidence="1" type="ORF">O3M35_000332</name>
</gene>
<comment type="caution">
    <text evidence="1">The sequence shown here is derived from an EMBL/GenBank/DDBJ whole genome shotgun (WGS) entry which is preliminary data.</text>
</comment>
<protein>
    <submittedName>
        <fullName evidence="1">Uncharacterized protein</fullName>
    </submittedName>
</protein>
<reference evidence="1 2" key="1">
    <citation type="submission" date="2022-12" db="EMBL/GenBank/DDBJ databases">
        <title>Chromosome-level genome assembly of true bugs.</title>
        <authorList>
            <person name="Ma L."/>
            <person name="Li H."/>
        </authorList>
    </citation>
    <scope>NUCLEOTIDE SEQUENCE [LARGE SCALE GENOMIC DNA]</scope>
    <source>
        <strain evidence="1">Lab_2022b</strain>
    </source>
</reference>
<sequence>MISKKARLAQPATQAKTAFVLSFQFNNYNEKLEHASTYGTTNNVSDKLELGFYTATEFCLESLIGSRIKEKTIQLA</sequence>
<dbReference type="Proteomes" id="UP001461498">
    <property type="component" value="Unassembled WGS sequence"/>
</dbReference>
<organism evidence="1 2">
    <name type="scientific">Rhynocoris fuscipes</name>
    <dbReference type="NCBI Taxonomy" id="488301"/>
    <lineage>
        <taxon>Eukaryota</taxon>
        <taxon>Metazoa</taxon>
        <taxon>Ecdysozoa</taxon>
        <taxon>Arthropoda</taxon>
        <taxon>Hexapoda</taxon>
        <taxon>Insecta</taxon>
        <taxon>Pterygota</taxon>
        <taxon>Neoptera</taxon>
        <taxon>Paraneoptera</taxon>
        <taxon>Hemiptera</taxon>
        <taxon>Heteroptera</taxon>
        <taxon>Panheteroptera</taxon>
        <taxon>Cimicomorpha</taxon>
        <taxon>Reduviidae</taxon>
        <taxon>Harpactorinae</taxon>
        <taxon>Harpactorini</taxon>
        <taxon>Rhynocoris</taxon>
    </lineage>
</organism>
<dbReference type="AlphaFoldDB" id="A0AAW1DSJ1"/>
<evidence type="ECO:0000313" key="1">
    <source>
        <dbReference type="EMBL" id="KAK9511725.1"/>
    </source>
</evidence>
<dbReference type="EMBL" id="JAPXFL010000001">
    <property type="protein sequence ID" value="KAK9511725.1"/>
    <property type="molecule type" value="Genomic_DNA"/>
</dbReference>
<evidence type="ECO:0000313" key="2">
    <source>
        <dbReference type="Proteomes" id="UP001461498"/>
    </source>
</evidence>